<dbReference type="GO" id="GO:0042626">
    <property type="term" value="F:ATPase-coupled transmembrane transporter activity"/>
    <property type="evidence" value="ECO:0007669"/>
    <property type="project" value="TreeGrafter"/>
</dbReference>
<dbReference type="InterPro" id="IPR027417">
    <property type="entry name" value="P-loop_NTPase"/>
</dbReference>
<evidence type="ECO:0000259" key="1">
    <source>
        <dbReference type="PROSITE" id="PS50893"/>
    </source>
</evidence>
<feature type="domain" description="ABC transporter" evidence="1">
    <location>
        <begin position="2"/>
        <end position="189"/>
    </location>
</feature>
<dbReference type="EMBL" id="BRLB01000001">
    <property type="protein sequence ID" value="GKX27761.1"/>
    <property type="molecule type" value="Genomic_DNA"/>
</dbReference>
<dbReference type="InterPro" id="IPR003439">
    <property type="entry name" value="ABC_transporter-like_ATP-bd"/>
</dbReference>
<dbReference type="InterPro" id="IPR039421">
    <property type="entry name" value="Type_1_exporter"/>
</dbReference>
<dbReference type="PROSITE" id="PS50893">
    <property type="entry name" value="ABC_TRANSPORTER_2"/>
    <property type="match status" value="1"/>
</dbReference>
<name>A0A9W5Y8F8_9FIRM</name>
<accession>A0A9W5Y8F8</accession>
<dbReference type="GO" id="GO:0005524">
    <property type="term" value="F:ATP binding"/>
    <property type="evidence" value="ECO:0007669"/>
    <property type="project" value="InterPro"/>
</dbReference>
<protein>
    <recommendedName>
        <fullName evidence="1">ABC transporter domain-containing protein</fullName>
    </recommendedName>
</protein>
<reference evidence="2" key="1">
    <citation type="submission" date="2022-06" db="EMBL/GenBank/DDBJ databases">
        <title>Vallitalea longa sp. nov., an anaerobic bacterium isolated from marine sediment.</title>
        <authorList>
            <person name="Hirano S."/>
            <person name="Terahara T."/>
            <person name="Mori K."/>
            <person name="Hamada M."/>
            <person name="Matsumoto R."/>
            <person name="Kobayashi T."/>
        </authorList>
    </citation>
    <scope>NUCLEOTIDE SEQUENCE</scope>
    <source>
        <strain evidence="2">SH18-1</strain>
    </source>
</reference>
<dbReference type="Pfam" id="PF00005">
    <property type="entry name" value="ABC_tran"/>
    <property type="match status" value="1"/>
</dbReference>
<dbReference type="GO" id="GO:0016887">
    <property type="term" value="F:ATP hydrolysis activity"/>
    <property type="evidence" value="ECO:0007669"/>
    <property type="project" value="InterPro"/>
</dbReference>
<evidence type="ECO:0000313" key="3">
    <source>
        <dbReference type="Proteomes" id="UP001144256"/>
    </source>
</evidence>
<dbReference type="Proteomes" id="UP001144256">
    <property type="component" value="Unassembled WGS sequence"/>
</dbReference>
<proteinExistence type="predicted"/>
<dbReference type="AlphaFoldDB" id="A0A9W5Y8F8"/>
<sequence length="193" mass="22052">MIKLYDIDAVELKINQRDYKDVSKEYLRENITYIQKEDFFFDDTIFNNMKLGNENATDEEIIDLCKKVGIDDYINTLPEKYETVIGEGAFTLSSGQKQKLSLVRALLRNTKIYVCDEVTANLDGQSEKNVVSIFKEVSKNAIVIFISHKIASIVESDEIYLIDSGKVVDSGKHNKNQKGIHFIINCSRVLVEK</sequence>
<dbReference type="Gene3D" id="3.40.50.300">
    <property type="entry name" value="P-loop containing nucleotide triphosphate hydrolases"/>
    <property type="match status" value="1"/>
</dbReference>
<keyword evidence="3" id="KW-1185">Reference proteome</keyword>
<organism evidence="2 3">
    <name type="scientific">Vallitalea longa</name>
    <dbReference type="NCBI Taxonomy" id="2936439"/>
    <lineage>
        <taxon>Bacteria</taxon>
        <taxon>Bacillati</taxon>
        <taxon>Bacillota</taxon>
        <taxon>Clostridia</taxon>
        <taxon>Lachnospirales</taxon>
        <taxon>Vallitaleaceae</taxon>
        <taxon>Vallitalea</taxon>
    </lineage>
</organism>
<dbReference type="PANTHER" id="PTHR24221">
    <property type="entry name" value="ATP-BINDING CASSETTE SUB-FAMILY B"/>
    <property type="match status" value="1"/>
</dbReference>
<gene>
    <name evidence="2" type="ORF">SH1V18_02410</name>
</gene>
<dbReference type="PROSITE" id="PS00211">
    <property type="entry name" value="ABC_TRANSPORTER_1"/>
    <property type="match status" value="1"/>
</dbReference>
<dbReference type="PANTHER" id="PTHR24221:SF654">
    <property type="entry name" value="ATP-BINDING CASSETTE SUB-FAMILY B MEMBER 6"/>
    <property type="match status" value="1"/>
</dbReference>
<dbReference type="SUPFAM" id="SSF52540">
    <property type="entry name" value="P-loop containing nucleoside triphosphate hydrolases"/>
    <property type="match status" value="1"/>
</dbReference>
<evidence type="ECO:0000313" key="2">
    <source>
        <dbReference type="EMBL" id="GKX27761.1"/>
    </source>
</evidence>
<dbReference type="InterPro" id="IPR017871">
    <property type="entry name" value="ABC_transporter-like_CS"/>
</dbReference>
<comment type="caution">
    <text evidence="2">The sequence shown here is derived from an EMBL/GenBank/DDBJ whole genome shotgun (WGS) entry which is preliminary data.</text>
</comment>